<evidence type="ECO:0000313" key="2">
    <source>
        <dbReference type="EMBL" id="MDC2235413.1"/>
    </source>
</evidence>
<dbReference type="Proteomes" id="UP001217776">
    <property type="component" value="Unassembled WGS sequence"/>
</dbReference>
<organism evidence="3 4">
    <name type="scientific">Bacteroides thetaiotaomicron</name>
    <dbReference type="NCBI Taxonomy" id="818"/>
    <lineage>
        <taxon>Bacteria</taxon>
        <taxon>Pseudomonadati</taxon>
        <taxon>Bacteroidota</taxon>
        <taxon>Bacteroidia</taxon>
        <taxon>Bacteroidales</taxon>
        <taxon>Bacteroidaceae</taxon>
        <taxon>Bacteroides</taxon>
    </lineage>
</organism>
<dbReference type="Proteomes" id="UP000284785">
    <property type="component" value="Unassembled WGS sequence"/>
</dbReference>
<evidence type="ECO:0000313" key="1">
    <source>
        <dbReference type="EMBL" id="BCA51818.1"/>
    </source>
</evidence>
<proteinExistence type="predicted"/>
<reference evidence="1 5" key="2">
    <citation type="submission" date="2020-02" db="EMBL/GenBank/DDBJ databases">
        <title>Whole-genome sequencing and comparative analysis of the genomes of Bacteroides thetaiotaomicron and Escherichia coli isolated from a healthy resident in Vietnam.</title>
        <authorList>
            <person name="Mohsin M."/>
            <person name="Tanaka K."/>
            <person name="Kawahara R."/>
            <person name="Kondo S."/>
            <person name="Noguchi H."/>
            <person name="Motooka D."/>
            <person name="Nakamura S."/>
            <person name="Khong D.T."/>
            <person name="Nguyen T.N."/>
            <person name="Tran H.T."/>
            <person name="Yamamoto Y."/>
        </authorList>
    </citation>
    <scope>NUCLEOTIDE SEQUENCE [LARGE SCALE GENOMIC DNA]</scope>
    <source>
        <strain evidence="1 5">F9-2</strain>
    </source>
</reference>
<dbReference type="AlphaFoldDB" id="A0A139KQZ4"/>
<dbReference type="EMBL" id="QSJP01000001">
    <property type="protein sequence ID" value="RHD91688.1"/>
    <property type="molecule type" value="Genomic_DNA"/>
</dbReference>
<dbReference type="RefSeq" id="WP_008766541.1">
    <property type="nucleotide sequence ID" value="NZ_AP022660.1"/>
</dbReference>
<reference evidence="2" key="3">
    <citation type="submission" date="2022-10" db="EMBL/GenBank/DDBJ databases">
        <title>Human gut microbiome strain richness.</title>
        <authorList>
            <person name="Chen-Liaw A."/>
        </authorList>
    </citation>
    <scope>NUCLEOTIDE SEQUENCE</scope>
    <source>
        <strain evidence="2">1001283st1_A3_1001283B150304_161114</strain>
    </source>
</reference>
<reference evidence="3 4" key="1">
    <citation type="submission" date="2018-08" db="EMBL/GenBank/DDBJ databases">
        <title>A genome reference for cultivated species of the human gut microbiota.</title>
        <authorList>
            <person name="Zou Y."/>
            <person name="Xue W."/>
            <person name="Luo G."/>
        </authorList>
    </citation>
    <scope>NUCLEOTIDE SEQUENCE [LARGE SCALE GENOMIC DNA]</scope>
    <source>
        <strain evidence="3 4">AM30-26</strain>
    </source>
</reference>
<protein>
    <submittedName>
        <fullName evidence="3">Charged multivesicular body protein 2b-B</fullName>
    </submittedName>
</protein>
<accession>C6IN83</accession>
<dbReference type="Proteomes" id="UP000500882">
    <property type="component" value="Chromosome"/>
</dbReference>
<gene>
    <name evidence="1" type="ORF">BatF92_37600</name>
    <name evidence="3" type="ORF">DW780_01430</name>
    <name evidence="2" type="ORF">PO127_06575</name>
</gene>
<evidence type="ECO:0000313" key="5">
    <source>
        <dbReference type="Proteomes" id="UP000500882"/>
    </source>
</evidence>
<dbReference type="EMBL" id="JAQNVG010000008">
    <property type="protein sequence ID" value="MDC2235413.1"/>
    <property type="molecule type" value="Genomic_DNA"/>
</dbReference>
<accession>A0A139KQZ4</accession>
<evidence type="ECO:0000313" key="3">
    <source>
        <dbReference type="EMBL" id="RHD91688.1"/>
    </source>
</evidence>
<dbReference type="EMBL" id="AP022660">
    <property type="protein sequence ID" value="BCA51818.1"/>
    <property type="molecule type" value="Genomic_DNA"/>
</dbReference>
<sequence length="75" mass="8280">MKDYYFIMNAGVKAGGEITHAVLEGKIVSAPKGYDAFTGIEAAREKLACGNIRQQMEEFGIELEIVPVNTDFLLR</sequence>
<evidence type="ECO:0000313" key="4">
    <source>
        <dbReference type="Proteomes" id="UP000284785"/>
    </source>
</evidence>
<name>A0A139KQZ4_BACT4</name>